<keyword evidence="1" id="KW-0732">Signal</keyword>
<dbReference type="SUPFAM" id="SSF54909">
    <property type="entry name" value="Dimeric alpha+beta barrel"/>
    <property type="match status" value="1"/>
</dbReference>
<dbReference type="AlphaFoldDB" id="A0AAD2JPT7"/>
<evidence type="ECO:0000313" key="3">
    <source>
        <dbReference type="EMBL" id="CAJ1970223.1"/>
    </source>
</evidence>
<feature type="domain" description="ABM" evidence="2">
    <location>
        <begin position="33"/>
        <end position="124"/>
    </location>
</feature>
<reference evidence="3" key="1">
    <citation type="submission" date="2023-08" db="EMBL/GenBank/DDBJ databases">
        <authorList>
            <person name="Audoor S."/>
            <person name="Bilcke G."/>
        </authorList>
    </citation>
    <scope>NUCLEOTIDE SEQUENCE</scope>
</reference>
<evidence type="ECO:0000313" key="4">
    <source>
        <dbReference type="Proteomes" id="UP001295423"/>
    </source>
</evidence>
<gene>
    <name evidence="3" type="ORF">CYCCA115_LOCUS24245</name>
</gene>
<dbReference type="Proteomes" id="UP001295423">
    <property type="component" value="Unassembled WGS sequence"/>
</dbReference>
<accession>A0AAD2JPT7</accession>
<comment type="caution">
    <text evidence="3">The sequence shown here is derived from an EMBL/GenBank/DDBJ whole genome shotgun (WGS) entry which is preliminary data.</text>
</comment>
<dbReference type="PROSITE" id="PS51725">
    <property type="entry name" value="ABM"/>
    <property type="match status" value="1"/>
</dbReference>
<dbReference type="Pfam" id="PF03992">
    <property type="entry name" value="ABM"/>
    <property type="match status" value="1"/>
</dbReference>
<organism evidence="3 4">
    <name type="scientific">Cylindrotheca closterium</name>
    <dbReference type="NCBI Taxonomy" id="2856"/>
    <lineage>
        <taxon>Eukaryota</taxon>
        <taxon>Sar</taxon>
        <taxon>Stramenopiles</taxon>
        <taxon>Ochrophyta</taxon>
        <taxon>Bacillariophyta</taxon>
        <taxon>Bacillariophyceae</taxon>
        <taxon>Bacillariophycidae</taxon>
        <taxon>Bacillariales</taxon>
        <taxon>Bacillariaceae</taxon>
        <taxon>Cylindrotheca</taxon>
    </lineage>
</organism>
<dbReference type="InterPro" id="IPR050744">
    <property type="entry name" value="AI-2_Isomerase_LsrG"/>
</dbReference>
<dbReference type="PANTHER" id="PTHR33336">
    <property type="entry name" value="QUINOL MONOOXYGENASE YGIN-RELATED"/>
    <property type="match status" value="1"/>
</dbReference>
<dbReference type="GO" id="GO:0016491">
    <property type="term" value="F:oxidoreductase activity"/>
    <property type="evidence" value="ECO:0007669"/>
    <property type="project" value="TreeGrafter"/>
</dbReference>
<dbReference type="Gene3D" id="3.30.70.100">
    <property type="match status" value="2"/>
</dbReference>
<protein>
    <recommendedName>
        <fullName evidence="2">ABM domain-containing protein</fullName>
    </recommendedName>
</protein>
<feature type="signal peptide" evidence="1">
    <location>
        <begin position="1"/>
        <end position="20"/>
    </location>
</feature>
<dbReference type="InterPro" id="IPR007138">
    <property type="entry name" value="ABM_dom"/>
</dbReference>
<dbReference type="GO" id="GO:0005829">
    <property type="term" value="C:cytosol"/>
    <property type="evidence" value="ECO:0007669"/>
    <property type="project" value="TreeGrafter"/>
</dbReference>
<sequence length="255" mass="29164">MLSILISIAILLLLSPTTQSLTASSSTKDSALFALNLQCKVRPEIRDEWLKQIKEDQLCSRRDEPECLQFVLGQDVDDENAFYLFELYRNKEAFQHHGQTPHFQFYNDFVETSQPYVGEPKLFFYHPTEETDSTTKRPIHKDSFGLNVNLYPKASVLNDFLKVISENKKGTDTTEPLALQYTYGKATNAPGEPELDSDNKNMAFHFHEQYSGDNHGKEGFDAHASAPHFAAWEDFVTTDPFDKAPEVSFFHILEQ</sequence>
<proteinExistence type="predicted"/>
<dbReference type="PANTHER" id="PTHR33336:SF1">
    <property type="entry name" value="(4S)-4-HYDROXY-5-PHOSPHONOOXYPENTANE-2,3-DIONE ISOMERASE"/>
    <property type="match status" value="1"/>
</dbReference>
<dbReference type="EMBL" id="CAKOGP040002480">
    <property type="protein sequence ID" value="CAJ1970223.1"/>
    <property type="molecule type" value="Genomic_DNA"/>
</dbReference>
<evidence type="ECO:0000259" key="2">
    <source>
        <dbReference type="PROSITE" id="PS51725"/>
    </source>
</evidence>
<dbReference type="InterPro" id="IPR011008">
    <property type="entry name" value="Dimeric_a/b-barrel"/>
</dbReference>
<evidence type="ECO:0000256" key="1">
    <source>
        <dbReference type="SAM" id="SignalP"/>
    </source>
</evidence>
<name>A0AAD2JPT7_9STRA</name>
<feature type="chain" id="PRO_5042187421" description="ABM domain-containing protein" evidence="1">
    <location>
        <begin position="21"/>
        <end position="255"/>
    </location>
</feature>
<keyword evidence="4" id="KW-1185">Reference proteome</keyword>